<dbReference type="AlphaFoldDB" id="A0A8J6U0T9"/>
<feature type="region of interest" description="Disordered" evidence="2">
    <location>
        <begin position="1"/>
        <end position="23"/>
    </location>
</feature>
<name>A0A8J6U0T9_9HYPH</name>
<evidence type="ECO:0000256" key="1">
    <source>
        <dbReference type="PROSITE-ProRule" id="PRU00169"/>
    </source>
</evidence>
<evidence type="ECO:0000313" key="5">
    <source>
        <dbReference type="Proteomes" id="UP000643405"/>
    </source>
</evidence>
<proteinExistence type="predicted"/>
<sequence>MDRQSPDARDEEISTDPTPSSRRIAPVDASRVLIVATSRINRIVVAKIIERSGLKILSDLPENAESILDRLTPGTVILDCGPENRDCEHLMTRLATLRQNTQDGLPKVVLLTSRLPAAANIVVSEAVDAVVPKPIIPERLQAVVDRLSGRD</sequence>
<organism evidence="4 5">
    <name type="scientific">Oryzicola mucosus</name>
    <dbReference type="NCBI Taxonomy" id="2767425"/>
    <lineage>
        <taxon>Bacteria</taxon>
        <taxon>Pseudomonadati</taxon>
        <taxon>Pseudomonadota</taxon>
        <taxon>Alphaproteobacteria</taxon>
        <taxon>Hyphomicrobiales</taxon>
        <taxon>Phyllobacteriaceae</taxon>
        <taxon>Oryzicola</taxon>
    </lineage>
</organism>
<evidence type="ECO:0000313" key="4">
    <source>
        <dbReference type="EMBL" id="MBD0413098.1"/>
    </source>
</evidence>
<gene>
    <name evidence="4" type="ORF">ICI42_00300</name>
</gene>
<keyword evidence="5" id="KW-1185">Reference proteome</keyword>
<feature type="modified residue" description="4-aspartylphosphate" evidence="1">
    <location>
        <position position="79"/>
    </location>
</feature>
<keyword evidence="1" id="KW-0597">Phosphoprotein</keyword>
<dbReference type="RefSeq" id="WP_188162554.1">
    <property type="nucleotide sequence ID" value="NZ_JACVVX010000001.1"/>
</dbReference>
<evidence type="ECO:0000256" key="2">
    <source>
        <dbReference type="SAM" id="MobiDB-lite"/>
    </source>
</evidence>
<dbReference type="PROSITE" id="PS50110">
    <property type="entry name" value="RESPONSE_REGULATORY"/>
    <property type="match status" value="1"/>
</dbReference>
<protein>
    <submittedName>
        <fullName evidence="4">Response regulator</fullName>
    </submittedName>
</protein>
<dbReference type="Gene3D" id="3.40.50.2300">
    <property type="match status" value="1"/>
</dbReference>
<dbReference type="Proteomes" id="UP000643405">
    <property type="component" value="Unassembled WGS sequence"/>
</dbReference>
<dbReference type="GO" id="GO:0000160">
    <property type="term" value="P:phosphorelay signal transduction system"/>
    <property type="evidence" value="ECO:0007669"/>
    <property type="project" value="InterPro"/>
</dbReference>
<dbReference type="InterPro" id="IPR001789">
    <property type="entry name" value="Sig_transdc_resp-reg_receiver"/>
</dbReference>
<dbReference type="EMBL" id="JACVVX010000001">
    <property type="protein sequence ID" value="MBD0413098.1"/>
    <property type="molecule type" value="Genomic_DNA"/>
</dbReference>
<comment type="caution">
    <text evidence="4">The sequence shown here is derived from an EMBL/GenBank/DDBJ whole genome shotgun (WGS) entry which is preliminary data.</text>
</comment>
<reference evidence="4" key="1">
    <citation type="submission" date="2020-09" db="EMBL/GenBank/DDBJ databases">
        <title>Genome seq and assembly of Tianweitania sp.</title>
        <authorList>
            <person name="Chhetri G."/>
        </authorList>
    </citation>
    <scope>NUCLEOTIDE SEQUENCE</scope>
    <source>
        <strain evidence="4">Rool2</strain>
    </source>
</reference>
<dbReference type="InterPro" id="IPR011006">
    <property type="entry name" value="CheY-like_superfamily"/>
</dbReference>
<accession>A0A8J6U0T9</accession>
<evidence type="ECO:0000259" key="3">
    <source>
        <dbReference type="PROSITE" id="PS50110"/>
    </source>
</evidence>
<feature type="domain" description="Response regulatory" evidence="3">
    <location>
        <begin position="31"/>
        <end position="148"/>
    </location>
</feature>
<feature type="compositionally biased region" description="Basic and acidic residues" evidence="2">
    <location>
        <begin position="1"/>
        <end position="12"/>
    </location>
</feature>
<dbReference type="SUPFAM" id="SSF52172">
    <property type="entry name" value="CheY-like"/>
    <property type="match status" value="1"/>
</dbReference>